<organism evidence="1 2">
    <name type="scientific">Cyanidiococcus yangmingshanensis</name>
    <dbReference type="NCBI Taxonomy" id="2690220"/>
    <lineage>
        <taxon>Eukaryota</taxon>
        <taxon>Rhodophyta</taxon>
        <taxon>Bangiophyceae</taxon>
        <taxon>Cyanidiales</taxon>
        <taxon>Cyanidiaceae</taxon>
        <taxon>Cyanidiococcus</taxon>
    </lineage>
</organism>
<accession>A0A7J7IQ84</accession>
<proteinExistence type="predicted"/>
<sequence>MWSRSSLKNVSARGLVQKQPFLRLSNGILTKNGVLAPVVFPSDDLTRNYSVNVMSSYYSATQNVQMLADVDFYADPDPLNALPLQLCERFEARPAVLTRPTHFGLRNLAHTTFDYLYPLFATIITLEKVNLVRHIEGDPTLYPLPFVVIFDLSDLAQSGFPANGGRERLLRVVRMIRPLVEDVYFIGPEIDLPYPRTNVDGWCFRDITIGAREQPIRNWDWTYNPNSKAWVGLTPHERDAANALRPWLLEAFRRATRTFFQQECTPEHQQLAVQRPYRDALVMGRSSLRRRLLNADYLAQRLDADYIPDFGALSWCDQYVAVHRRRTLIAMHGAEWSHLLSLDAPRGMVNIELFPPFARKPNMYAAVALMLGASRHALAQVRHLNGSSFDPSYAEHEHCVRMLEQQNAVTTECLFQANLKLQEEEIEQLRTWLSQQIQ</sequence>
<name>A0A7J7IQ84_9RHOD</name>
<protein>
    <submittedName>
        <fullName evidence="1">Uncharacterized protein</fullName>
    </submittedName>
</protein>
<dbReference type="EMBL" id="VWRR01000002">
    <property type="protein sequence ID" value="KAF6004889.1"/>
    <property type="molecule type" value="Genomic_DNA"/>
</dbReference>
<keyword evidence="2" id="KW-1185">Reference proteome</keyword>
<dbReference type="AlphaFoldDB" id="A0A7J7IQ84"/>
<comment type="caution">
    <text evidence="1">The sequence shown here is derived from an EMBL/GenBank/DDBJ whole genome shotgun (WGS) entry which is preliminary data.</text>
</comment>
<reference evidence="1 2" key="1">
    <citation type="journal article" date="2020" name="J. Phycol.">
        <title>Comparative genome analysis reveals Cyanidiococcus gen. nov., a new extremophilic red algal genus sister to Cyanidioschyzon (Cyanidioschyzonaceae, Rhodophyta).</title>
        <authorList>
            <person name="Liu S.-L."/>
            <person name="Chiang Y.-R."/>
            <person name="Yoon H.S."/>
            <person name="Fu H.-Y."/>
        </authorList>
    </citation>
    <scope>NUCLEOTIDE SEQUENCE [LARGE SCALE GENOMIC DNA]</scope>
    <source>
        <strain evidence="1 2">THAL066</strain>
    </source>
</reference>
<dbReference type="Proteomes" id="UP000530660">
    <property type="component" value="Unassembled WGS sequence"/>
</dbReference>
<gene>
    <name evidence="1" type="ORF">F1559_003694</name>
</gene>
<evidence type="ECO:0000313" key="1">
    <source>
        <dbReference type="EMBL" id="KAF6004889.1"/>
    </source>
</evidence>
<evidence type="ECO:0000313" key="2">
    <source>
        <dbReference type="Proteomes" id="UP000530660"/>
    </source>
</evidence>
<dbReference type="OrthoDB" id="10366025at2759"/>